<accession>A0A6N2C9H7</accession>
<feature type="non-terminal residue" evidence="1">
    <location>
        <position position="116"/>
    </location>
</feature>
<dbReference type="AlphaFoldDB" id="A0A6N2C9H7"/>
<dbReference type="EMBL" id="RXGB01000829">
    <property type="protein sequence ID" value="TMX01570.1"/>
    <property type="molecule type" value="Genomic_DNA"/>
</dbReference>
<gene>
    <name evidence="1" type="ORF">EJD97_024261</name>
</gene>
<name>A0A6N2C9H7_SOLCI</name>
<proteinExistence type="predicted"/>
<organism evidence="1">
    <name type="scientific">Solanum chilense</name>
    <name type="common">Tomato</name>
    <name type="synonym">Lycopersicon chilense</name>
    <dbReference type="NCBI Taxonomy" id="4083"/>
    <lineage>
        <taxon>Eukaryota</taxon>
        <taxon>Viridiplantae</taxon>
        <taxon>Streptophyta</taxon>
        <taxon>Embryophyta</taxon>
        <taxon>Tracheophyta</taxon>
        <taxon>Spermatophyta</taxon>
        <taxon>Magnoliopsida</taxon>
        <taxon>eudicotyledons</taxon>
        <taxon>Gunneridae</taxon>
        <taxon>Pentapetalae</taxon>
        <taxon>asterids</taxon>
        <taxon>lamiids</taxon>
        <taxon>Solanales</taxon>
        <taxon>Solanaceae</taxon>
        <taxon>Solanoideae</taxon>
        <taxon>Solaneae</taxon>
        <taxon>Solanum</taxon>
        <taxon>Solanum subgen. Lycopersicon</taxon>
    </lineage>
</organism>
<evidence type="ECO:0000313" key="1">
    <source>
        <dbReference type="EMBL" id="TMX01570.1"/>
    </source>
</evidence>
<sequence length="116" mass="13621">MFDVEREFSIVTLFDEINRRFALLFHQRSTERMHSANRFFPLTEKLLQYANADNKLLAQKIANYKFSVTGHGDVSTVDLQRRTSTCRILDLYKISCTYAMEAIRSQYGAYFGNQIY</sequence>
<protein>
    <submittedName>
        <fullName evidence="1">Uncharacterized protein</fullName>
    </submittedName>
</protein>
<reference evidence="1" key="1">
    <citation type="submission" date="2019-05" db="EMBL/GenBank/DDBJ databases">
        <title>The de novo reference genome and transcriptome assemblies of the wild tomato species Solanum chilense.</title>
        <authorList>
            <person name="Stam R."/>
            <person name="Nosenko T."/>
            <person name="Hoerger A.C."/>
            <person name="Stephan W."/>
            <person name="Seidel M.A."/>
            <person name="Kuhn J.M.M."/>
            <person name="Haberer G."/>
            <person name="Tellier A."/>
        </authorList>
    </citation>
    <scope>NUCLEOTIDE SEQUENCE</scope>
    <source>
        <tissue evidence="1">Mature leaves</tissue>
    </source>
</reference>
<comment type="caution">
    <text evidence="1">The sequence shown here is derived from an EMBL/GenBank/DDBJ whole genome shotgun (WGS) entry which is preliminary data.</text>
</comment>